<dbReference type="PROSITE" id="PS00178">
    <property type="entry name" value="AA_TRNA_LIGASE_I"/>
    <property type="match status" value="1"/>
</dbReference>
<dbReference type="PANTHER" id="PTHR43311:SF2">
    <property type="entry name" value="GLUTAMATE--TRNA LIGASE, MITOCHONDRIAL-RELATED"/>
    <property type="match status" value="1"/>
</dbReference>
<feature type="binding site" evidence="7">
    <location>
        <position position="261"/>
    </location>
    <ligand>
        <name>ATP</name>
        <dbReference type="ChEBI" id="CHEBI:30616"/>
    </ligand>
</feature>
<keyword evidence="7" id="KW-0963">Cytoplasm</keyword>
<dbReference type="Gene3D" id="1.10.10.350">
    <property type="match status" value="1"/>
</dbReference>
<feature type="short sequence motif" description="'HIGH' region" evidence="7">
    <location>
        <begin position="10"/>
        <end position="20"/>
    </location>
</feature>
<dbReference type="FunFam" id="3.40.50.620:FF:000045">
    <property type="entry name" value="Glutamate--tRNA ligase, mitochondrial"/>
    <property type="match status" value="1"/>
</dbReference>
<dbReference type="GO" id="GO:0005737">
    <property type="term" value="C:cytoplasm"/>
    <property type="evidence" value="ECO:0007669"/>
    <property type="project" value="UniProtKB-SubCell"/>
</dbReference>
<dbReference type="CDD" id="cd00808">
    <property type="entry name" value="GluRS_core"/>
    <property type="match status" value="1"/>
</dbReference>
<dbReference type="InterPro" id="IPR001412">
    <property type="entry name" value="aa-tRNA-synth_I_CS"/>
</dbReference>
<evidence type="ECO:0000256" key="4">
    <source>
        <dbReference type="ARBA" id="ARBA00022840"/>
    </source>
</evidence>
<dbReference type="NCBIfam" id="TIGR00464">
    <property type="entry name" value="gltX_bact"/>
    <property type="match status" value="1"/>
</dbReference>
<dbReference type="InterPro" id="IPR049940">
    <property type="entry name" value="GluQ/Sye"/>
</dbReference>
<keyword evidence="2 7" id="KW-0436">Ligase</keyword>
<comment type="subunit">
    <text evidence="7">Monomer.</text>
</comment>
<dbReference type="InterPro" id="IPR020058">
    <property type="entry name" value="Glu/Gln-tRNA-synth_Ib_cat-dom"/>
</dbReference>
<keyword evidence="3 7" id="KW-0547">Nucleotide-binding</keyword>
<dbReference type="SUPFAM" id="SSF52374">
    <property type="entry name" value="Nucleotidylyl transferase"/>
    <property type="match status" value="1"/>
</dbReference>
<dbReference type="InterPro" id="IPR008925">
    <property type="entry name" value="aa_tRNA-synth_I_cd-bd_sf"/>
</dbReference>
<feature type="domain" description="Aminoacyl-tRNA synthetase class I anticodon-binding" evidence="9">
    <location>
        <begin position="341"/>
        <end position="483"/>
    </location>
</feature>
<evidence type="ECO:0000256" key="1">
    <source>
        <dbReference type="ARBA" id="ARBA00007894"/>
    </source>
</evidence>
<evidence type="ECO:0000313" key="11">
    <source>
        <dbReference type="Proteomes" id="UP000231263"/>
    </source>
</evidence>
<evidence type="ECO:0000256" key="2">
    <source>
        <dbReference type="ARBA" id="ARBA00022598"/>
    </source>
</evidence>
<dbReference type="EMBL" id="PFWT01000009">
    <property type="protein sequence ID" value="PJA46556.1"/>
    <property type="molecule type" value="Genomic_DNA"/>
</dbReference>
<dbReference type="GO" id="GO:0005524">
    <property type="term" value="F:ATP binding"/>
    <property type="evidence" value="ECO:0007669"/>
    <property type="project" value="UniProtKB-UniRule"/>
</dbReference>
<dbReference type="GO" id="GO:0008270">
    <property type="term" value="F:zinc ion binding"/>
    <property type="evidence" value="ECO:0007669"/>
    <property type="project" value="InterPro"/>
</dbReference>
<dbReference type="InterPro" id="IPR004527">
    <property type="entry name" value="Glu-tRNA-ligase_bac/mito"/>
</dbReference>
<comment type="similarity">
    <text evidence="1 7">Belongs to the class-I aminoacyl-tRNA synthetase family. Glutamate--tRNA ligase type 1 subfamily.</text>
</comment>
<evidence type="ECO:0000259" key="9">
    <source>
        <dbReference type="Pfam" id="PF19269"/>
    </source>
</evidence>
<dbReference type="HAMAP" id="MF_00022">
    <property type="entry name" value="Glu_tRNA_synth_type1"/>
    <property type="match status" value="1"/>
</dbReference>
<dbReference type="Gene3D" id="3.40.50.620">
    <property type="entry name" value="HUPs"/>
    <property type="match status" value="1"/>
</dbReference>
<evidence type="ECO:0000259" key="8">
    <source>
        <dbReference type="Pfam" id="PF00749"/>
    </source>
</evidence>
<dbReference type="AlphaFoldDB" id="A0A2M7XFP6"/>
<dbReference type="GO" id="GO:0000049">
    <property type="term" value="F:tRNA binding"/>
    <property type="evidence" value="ECO:0007669"/>
    <property type="project" value="InterPro"/>
</dbReference>
<dbReference type="Pfam" id="PF19269">
    <property type="entry name" value="Anticodon_2"/>
    <property type="match status" value="1"/>
</dbReference>
<dbReference type="InterPro" id="IPR014729">
    <property type="entry name" value="Rossmann-like_a/b/a_fold"/>
</dbReference>
<protein>
    <recommendedName>
        <fullName evidence="7">Glutamate--tRNA ligase</fullName>
        <ecNumber evidence="7">6.1.1.17</ecNumber>
    </recommendedName>
    <alternativeName>
        <fullName evidence="7">Glutamyl-tRNA synthetase</fullName>
        <shortName evidence="7">GluRS</shortName>
    </alternativeName>
</protein>
<dbReference type="SUPFAM" id="SSF48163">
    <property type="entry name" value="An anticodon-binding domain of class I aminoacyl-tRNA synthetases"/>
    <property type="match status" value="1"/>
</dbReference>
<reference evidence="11" key="1">
    <citation type="submission" date="2017-09" db="EMBL/GenBank/DDBJ databases">
        <title>Depth-based differentiation of microbial function through sediment-hosted aquifers and enrichment of novel symbionts in the deep terrestrial subsurface.</title>
        <authorList>
            <person name="Probst A.J."/>
            <person name="Ladd B."/>
            <person name="Jarett J.K."/>
            <person name="Geller-Mcgrath D.E."/>
            <person name="Sieber C.M.K."/>
            <person name="Emerson J.B."/>
            <person name="Anantharaman K."/>
            <person name="Thomas B.C."/>
            <person name="Malmstrom R."/>
            <person name="Stieglmeier M."/>
            <person name="Klingl A."/>
            <person name="Woyke T."/>
            <person name="Ryan C.M."/>
            <person name="Banfield J.F."/>
        </authorList>
    </citation>
    <scope>NUCLEOTIDE SEQUENCE [LARGE SCALE GENOMIC DNA]</scope>
</reference>
<organism evidence="10 11">
    <name type="scientific">Candidatus Uhrbacteria bacterium CG_4_9_14_3_um_filter_41_35</name>
    <dbReference type="NCBI Taxonomy" id="1975034"/>
    <lineage>
        <taxon>Bacteria</taxon>
        <taxon>Candidatus Uhriibacteriota</taxon>
    </lineage>
</organism>
<gene>
    <name evidence="7" type="primary">gltX</name>
    <name evidence="10" type="ORF">CO173_02200</name>
</gene>
<comment type="function">
    <text evidence="7">Catalyzes the attachment of glutamate to tRNA(Glu) in a two-step reaction: glutamate is first activated by ATP to form Glu-AMP and then transferred to the acceptor end of tRNA(Glu).</text>
</comment>
<keyword evidence="4 7" id="KW-0067">ATP-binding</keyword>
<feature type="domain" description="Glutamyl/glutaminyl-tRNA synthetase class Ib catalytic" evidence="8">
    <location>
        <begin position="5"/>
        <end position="327"/>
    </location>
</feature>
<comment type="catalytic activity">
    <reaction evidence="7">
        <text>tRNA(Glu) + L-glutamate + ATP = L-glutamyl-tRNA(Glu) + AMP + diphosphate</text>
        <dbReference type="Rhea" id="RHEA:23540"/>
        <dbReference type="Rhea" id="RHEA-COMP:9663"/>
        <dbReference type="Rhea" id="RHEA-COMP:9680"/>
        <dbReference type="ChEBI" id="CHEBI:29985"/>
        <dbReference type="ChEBI" id="CHEBI:30616"/>
        <dbReference type="ChEBI" id="CHEBI:33019"/>
        <dbReference type="ChEBI" id="CHEBI:78442"/>
        <dbReference type="ChEBI" id="CHEBI:78520"/>
        <dbReference type="ChEBI" id="CHEBI:456215"/>
        <dbReference type="EC" id="6.1.1.17"/>
    </reaction>
</comment>
<keyword evidence="5 7" id="KW-0648">Protein biosynthesis</keyword>
<dbReference type="PRINTS" id="PR00987">
    <property type="entry name" value="TRNASYNTHGLU"/>
</dbReference>
<evidence type="ECO:0000256" key="3">
    <source>
        <dbReference type="ARBA" id="ARBA00022741"/>
    </source>
</evidence>
<comment type="subcellular location">
    <subcellularLocation>
        <location evidence="7">Cytoplasm</location>
    </subcellularLocation>
</comment>
<dbReference type="EC" id="6.1.1.17" evidence="7"/>
<dbReference type="InterPro" id="IPR000924">
    <property type="entry name" value="Glu/Gln-tRNA-synth"/>
</dbReference>
<dbReference type="InterPro" id="IPR020751">
    <property type="entry name" value="aa-tRNA-synth_I_codon-bd_sub2"/>
</dbReference>
<evidence type="ECO:0000313" key="10">
    <source>
        <dbReference type="EMBL" id="PJA46556.1"/>
    </source>
</evidence>
<accession>A0A2M7XFP6</accession>
<evidence type="ECO:0000256" key="6">
    <source>
        <dbReference type="ARBA" id="ARBA00023146"/>
    </source>
</evidence>
<proteinExistence type="inferred from homology"/>
<dbReference type="Pfam" id="PF00749">
    <property type="entry name" value="tRNA-synt_1c"/>
    <property type="match status" value="1"/>
</dbReference>
<comment type="caution">
    <text evidence="10">The sequence shown here is derived from an EMBL/GenBank/DDBJ whole genome shotgun (WGS) entry which is preliminary data.</text>
</comment>
<dbReference type="InterPro" id="IPR033910">
    <property type="entry name" value="GluRS_core"/>
</dbReference>
<comment type="caution">
    <text evidence="7">Lacks conserved residue(s) required for the propagation of feature annotation.</text>
</comment>
<name>A0A2M7XFP6_9BACT</name>
<evidence type="ECO:0000256" key="5">
    <source>
        <dbReference type="ARBA" id="ARBA00022917"/>
    </source>
</evidence>
<dbReference type="InterPro" id="IPR045462">
    <property type="entry name" value="aa-tRNA-synth_I_cd-bd"/>
</dbReference>
<evidence type="ECO:0000256" key="7">
    <source>
        <dbReference type="HAMAP-Rule" id="MF_00022"/>
    </source>
</evidence>
<keyword evidence="6 7" id="KW-0030">Aminoacyl-tRNA synthetase</keyword>
<dbReference type="GO" id="GO:0004818">
    <property type="term" value="F:glutamate-tRNA ligase activity"/>
    <property type="evidence" value="ECO:0007669"/>
    <property type="project" value="UniProtKB-UniRule"/>
</dbReference>
<dbReference type="PANTHER" id="PTHR43311">
    <property type="entry name" value="GLUTAMATE--TRNA LIGASE"/>
    <property type="match status" value="1"/>
</dbReference>
<sequence length="486" mass="55097">MTPARTRIAPSPTGYVHIGTLRTALYNYFLAKQTGGKYIIRIEDTDRERLVEGSVENLLETMKFLGLEHDEGPVIDKDGVIEEIGEYGPYTQSARLHIYADYVNQLISQGNAYHCFCSKERLTTMREEQQATKQSPKYDRTCLRLSENEVQAKLSTGENSVVRLKIPEGETIFEDAVRGLIKINNSEVDDQVILKADGFPTYHLAVVVDDHLMKITHILRGEEWISSTPKHVLLYKMFGWEAPVFAHLPLLLNPDKSKLSKRQGDVAVEDYLKRGYLPKALINFVSLLGFNPKGDQELYEIEEFTELFDLSKVNKSGAVLNMEKLDWMNNHYLKALSRDELKEVARPFVQANVDNELVLNAIMIERERVSRLDELQEKIGYYLEEPAYDGAILIWKKADAGDAKAQLEGMLKLLQGVEDDALSSIEQIETLIKNYIEANGLSNGNVLWPLRTALSGREKSSSPFELIWALGKTQSLNRIEKGISLL</sequence>
<dbReference type="GO" id="GO:0006424">
    <property type="term" value="P:glutamyl-tRNA aminoacylation"/>
    <property type="evidence" value="ECO:0007669"/>
    <property type="project" value="UniProtKB-UniRule"/>
</dbReference>
<feature type="short sequence motif" description="'KMSKS' region" evidence="7">
    <location>
        <begin position="258"/>
        <end position="262"/>
    </location>
</feature>
<dbReference type="Proteomes" id="UP000231263">
    <property type="component" value="Unassembled WGS sequence"/>
</dbReference>